<name>A0AAV8UJ75_9RHOD</name>
<dbReference type="HAMAP" id="MF_00171">
    <property type="entry name" value="TruA"/>
    <property type="match status" value="1"/>
</dbReference>
<keyword evidence="8" id="KW-1185">Reference proteome</keyword>
<dbReference type="Gene3D" id="3.30.70.580">
    <property type="entry name" value="Pseudouridine synthase I, catalytic domain, N-terminal subdomain"/>
    <property type="match status" value="1"/>
</dbReference>
<evidence type="ECO:0000259" key="6">
    <source>
        <dbReference type="Pfam" id="PF01416"/>
    </source>
</evidence>
<proteinExistence type="inferred from homology"/>
<dbReference type="EMBL" id="JAMWBK010000009">
    <property type="protein sequence ID" value="KAJ8902554.1"/>
    <property type="molecule type" value="Genomic_DNA"/>
</dbReference>
<comment type="catalytic activity">
    <reaction evidence="4">
        <text>uridine(38/39/40) in tRNA = pseudouridine(38/39/40) in tRNA</text>
        <dbReference type="Rhea" id="RHEA:22376"/>
        <dbReference type="Rhea" id="RHEA-COMP:10085"/>
        <dbReference type="Rhea" id="RHEA-COMP:10087"/>
        <dbReference type="ChEBI" id="CHEBI:65314"/>
        <dbReference type="ChEBI" id="CHEBI:65315"/>
        <dbReference type="EC" id="5.4.99.12"/>
    </reaction>
</comment>
<feature type="compositionally biased region" description="Basic and acidic residues" evidence="5">
    <location>
        <begin position="395"/>
        <end position="404"/>
    </location>
</feature>
<dbReference type="InterPro" id="IPR020097">
    <property type="entry name" value="PsdUridine_synth_TruA_a/b_dom"/>
</dbReference>
<evidence type="ECO:0000313" key="7">
    <source>
        <dbReference type="EMBL" id="KAJ8902554.1"/>
    </source>
</evidence>
<feature type="domain" description="Pseudouridine synthase I TruA alpha/beta" evidence="6">
    <location>
        <begin position="211"/>
        <end position="328"/>
    </location>
</feature>
<dbReference type="GO" id="GO:0005737">
    <property type="term" value="C:cytoplasm"/>
    <property type="evidence" value="ECO:0007669"/>
    <property type="project" value="TreeGrafter"/>
</dbReference>
<protein>
    <recommendedName>
        <fullName evidence="4">tRNA pseudouridine synthase</fullName>
        <ecNumber evidence="4">5.4.99.12</ecNumber>
    </recommendedName>
</protein>
<dbReference type="Proteomes" id="UP001157974">
    <property type="component" value="Unassembled WGS sequence"/>
</dbReference>
<dbReference type="GO" id="GO:0003723">
    <property type="term" value="F:RNA binding"/>
    <property type="evidence" value="ECO:0007669"/>
    <property type="project" value="InterPro"/>
</dbReference>
<evidence type="ECO:0000256" key="4">
    <source>
        <dbReference type="RuleBase" id="RU003792"/>
    </source>
</evidence>
<dbReference type="InterPro" id="IPR020103">
    <property type="entry name" value="PsdUridine_synth_cat_dom_sf"/>
</dbReference>
<evidence type="ECO:0000256" key="1">
    <source>
        <dbReference type="ARBA" id="ARBA00009375"/>
    </source>
</evidence>
<dbReference type="Gene3D" id="3.30.70.660">
    <property type="entry name" value="Pseudouridine synthase I, catalytic domain, C-terminal subdomain"/>
    <property type="match status" value="1"/>
</dbReference>
<dbReference type="GO" id="GO:0005634">
    <property type="term" value="C:nucleus"/>
    <property type="evidence" value="ECO:0007669"/>
    <property type="project" value="TreeGrafter"/>
</dbReference>
<organism evidence="7 8">
    <name type="scientific">Rhodosorus marinus</name>
    <dbReference type="NCBI Taxonomy" id="101924"/>
    <lineage>
        <taxon>Eukaryota</taxon>
        <taxon>Rhodophyta</taxon>
        <taxon>Stylonematophyceae</taxon>
        <taxon>Stylonematales</taxon>
        <taxon>Stylonemataceae</taxon>
        <taxon>Rhodosorus</taxon>
    </lineage>
</organism>
<dbReference type="PANTHER" id="PTHR11142">
    <property type="entry name" value="PSEUDOURIDYLATE SYNTHASE"/>
    <property type="match status" value="1"/>
</dbReference>
<dbReference type="SUPFAM" id="SSF55120">
    <property type="entry name" value="Pseudouridine synthase"/>
    <property type="match status" value="1"/>
</dbReference>
<keyword evidence="3 4" id="KW-0413">Isomerase</keyword>
<accession>A0AAV8UJ75</accession>
<evidence type="ECO:0000256" key="5">
    <source>
        <dbReference type="SAM" id="MobiDB-lite"/>
    </source>
</evidence>
<comment type="caution">
    <text evidence="7">The sequence shown here is derived from an EMBL/GenBank/DDBJ whole genome shotgun (WGS) entry which is preliminary data.</text>
</comment>
<dbReference type="Pfam" id="PF01416">
    <property type="entry name" value="PseudoU_synth_1"/>
    <property type="match status" value="1"/>
</dbReference>
<feature type="compositionally biased region" description="Basic residues" evidence="5">
    <location>
        <begin position="419"/>
        <end position="436"/>
    </location>
</feature>
<gene>
    <name evidence="7" type="ORF">NDN08_006957</name>
</gene>
<dbReference type="AlphaFoldDB" id="A0AAV8UJ75"/>
<feature type="region of interest" description="Disordered" evidence="5">
    <location>
        <begin position="30"/>
        <end position="51"/>
    </location>
</feature>
<dbReference type="PANTHER" id="PTHR11142:SF5">
    <property type="entry name" value="TRNA PSEUDOURIDINE(38_39) SYNTHASE"/>
    <property type="match status" value="1"/>
</dbReference>
<dbReference type="GO" id="GO:1990481">
    <property type="term" value="P:mRNA pseudouridine synthesis"/>
    <property type="evidence" value="ECO:0007669"/>
    <property type="project" value="TreeGrafter"/>
</dbReference>
<dbReference type="EC" id="5.4.99.12" evidence="4"/>
<dbReference type="InterPro" id="IPR001406">
    <property type="entry name" value="PsdUridine_synth_TruA"/>
</dbReference>
<sequence>MLSRGELAALSKNELVERAIELQTQLAEVQRSVPAPNSREEKERHSERKRKGRSIAFEAKRLIALKVAYIGWMFHGFQIQKSKEDTVEGRLFEALKRTQLIEESASMSDVDWSRGGRTDVGVSAIGNVVGVRVRCKQNVEMDYAKILNGVLPDGLRVLSWGPAVEAGVMVAGRRRMRENQCFDARNDALSRTYKYLFFKKNLDIGLMREGAKAFIGQHDYRNYCKIDVNDTKASYVRVILDVQINPVKSSRLCLDQNLFEIVVKGYAFLWHQIRCMAAVLFRVGSRLEPPSIVERLLRVGDGAEFSGGKPTYRLASEIPLILYDCEYPPGIAPFCDYQAPGGMVSKRMDDPFMDTWLRYAMRAAVTSSFIREVDAIPIEGGALWADERNSSEPLILDKDPEKLALPKRRREGTIDKKQELHRRKLDRKNKAKSASM</sequence>
<evidence type="ECO:0000313" key="8">
    <source>
        <dbReference type="Proteomes" id="UP001157974"/>
    </source>
</evidence>
<dbReference type="GO" id="GO:0160147">
    <property type="term" value="F:tRNA pseudouridine(38-40) synthase activity"/>
    <property type="evidence" value="ECO:0007669"/>
    <property type="project" value="UniProtKB-EC"/>
</dbReference>
<evidence type="ECO:0000256" key="2">
    <source>
        <dbReference type="ARBA" id="ARBA00022694"/>
    </source>
</evidence>
<comment type="similarity">
    <text evidence="1 4">Belongs to the tRNA pseudouridine synthase TruA family.</text>
</comment>
<evidence type="ECO:0000256" key="3">
    <source>
        <dbReference type="ARBA" id="ARBA00023235"/>
    </source>
</evidence>
<dbReference type="InterPro" id="IPR020095">
    <property type="entry name" value="PsdUridine_synth_TruA_C"/>
</dbReference>
<dbReference type="InterPro" id="IPR020094">
    <property type="entry name" value="TruA/RsuA/RluB/E/F_N"/>
</dbReference>
<feature type="region of interest" description="Disordered" evidence="5">
    <location>
        <begin position="395"/>
        <end position="436"/>
    </location>
</feature>
<dbReference type="GO" id="GO:0031119">
    <property type="term" value="P:tRNA pseudouridine synthesis"/>
    <property type="evidence" value="ECO:0007669"/>
    <property type="project" value="TreeGrafter"/>
</dbReference>
<keyword evidence="2 4" id="KW-0819">tRNA processing</keyword>
<reference evidence="7 8" key="1">
    <citation type="journal article" date="2023" name="Nat. Commun.">
        <title>Origin of minicircular mitochondrial genomes in red algae.</title>
        <authorList>
            <person name="Lee Y."/>
            <person name="Cho C.H."/>
            <person name="Lee Y.M."/>
            <person name="Park S.I."/>
            <person name="Yang J.H."/>
            <person name="West J.A."/>
            <person name="Bhattacharya D."/>
            <person name="Yoon H.S."/>
        </authorList>
    </citation>
    <scope>NUCLEOTIDE SEQUENCE [LARGE SCALE GENOMIC DNA]</scope>
    <source>
        <strain evidence="7 8">CCMP1338</strain>
        <tissue evidence="7">Whole cell</tissue>
    </source>
</reference>